<dbReference type="InterPro" id="IPR006076">
    <property type="entry name" value="FAD-dep_OxRdtase"/>
</dbReference>
<protein>
    <submittedName>
        <fullName evidence="3">D-amino-acid dehydrogenase</fullName>
    </submittedName>
</protein>
<evidence type="ECO:0000313" key="4">
    <source>
        <dbReference type="Proteomes" id="UP000256429"/>
    </source>
</evidence>
<dbReference type="RefSeq" id="WP_115881181.1">
    <property type="nucleotide sequence ID" value="NZ_QTTQ01000011.1"/>
</dbReference>
<dbReference type="SUPFAM" id="SSF51905">
    <property type="entry name" value="FAD/NAD(P)-binding domain"/>
    <property type="match status" value="1"/>
</dbReference>
<dbReference type="AlphaFoldDB" id="A0A3D9RV96"/>
<dbReference type="GO" id="GO:0016491">
    <property type="term" value="F:oxidoreductase activity"/>
    <property type="evidence" value="ECO:0007669"/>
    <property type="project" value="UniProtKB-KW"/>
</dbReference>
<name>A0A3D9RV96_9FLAO</name>
<dbReference type="PANTHER" id="PTHR13847:SF289">
    <property type="entry name" value="GLYCINE OXIDASE"/>
    <property type="match status" value="1"/>
</dbReference>
<feature type="domain" description="FAD dependent oxidoreductase" evidence="2">
    <location>
        <begin position="4"/>
        <end position="397"/>
    </location>
</feature>
<dbReference type="PANTHER" id="PTHR13847">
    <property type="entry name" value="SARCOSINE DEHYDROGENASE-RELATED"/>
    <property type="match status" value="1"/>
</dbReference>
<evidence type="ECO:0000313" key="3">
    <source>
        <dbReference type="EMBL" id="REE80595.1"/>
    </source>
</evidence>
<dbReference type="Pfam" id="PF01266">
    <property type="entry name" value="DAO"/>
    <property type="match status" value="1"/>
</dbReference>
<dbReference type="Proteomes" id="UP000256429">
    <property type="component" value="Unassembled WGS sequence"/>
</dbReference>
<sequence>MSKKVVIIGGGIIGLCAAYYLAKEGNEVTVIDKTEMLDGASYGNAGMIVPSHIIPLAQPGVIHQGIKWMFNAKSPFYIKPSVNLDLITWLYKFYKNSNQNHVDNSIAHLKNLSFLSKELYQEFAKISDQFLYEEKGLLMLYQTEKVGEEEIRTAEIAQRFGIEVDFLDKNGIQNLEKNTNVNALGAVHYKSDAHLSPNLFLKFLKEELLKMNVELFPKTAIVNFKSVENTIQEIETNKGIIKADSFVVAAGSWSPEVLSKLGVKLSLLPGKGYSFNVSKQLDSPIIPSILCEGKVAVTPLNSTIRFGGTLEITNTNDTRINLKRLGGIIDKINNFYPELKIQTPENETIWSGFRPCTPSGLPIIEKSKKFSNLIISTGHAMMGLSLAPATGKLVSELVSDMQTSIDISAFKNR</sequence>
<dbReference type="Gene3D" id="3.50.50.60">
    <property type="entry name" value="FAD/NAD(P)-binding domain"/>
    <property type="match status" value="2"/>
</dbReference>
<evidence type="ECO:0000256" key="1">
    <source>
        <dbReference type="ARBA" id="ARBA00023002"/>
    </source>
</evidence>
<evidence type="ECO:0000259" key="2">
    <source>
        <dbReference type="Pfam" id="PF01266"/>
    </source>
</evidence>
<accession>A0A3D9RV96</accession>
<proteinExistence type="predicted"/>
<dbReference type="SUPFAM" id="SSF54373">
    <property type="entry name" value="FAD-linked reductases, C-terminal domain"/>
    <property type="match status" value="1"/>
</dbReference>
<gene>
    <name evidence="3" type="ORF">BX611_2243</name>
</gene>
<keyword evidence="1" id="KW-0560">Oxidoreductase</keyword>
<organism evidence="3 4">
    <name type="scientific">Lutibacter oceani</name>
    <dbReference type="NCBI Taxonomy" id="1853311"/>
    <lineage>
        <taxon>Bacteria</taxon>
        <taxon>Pseudomonadati</taxon>
        <taxon>Bacteroidota</taxon>
        <taxon>Flavobacteriia</taxon>
        <taxon>Flavobacteriales</taxon>
        <taxon>Flavobacteriaceae</taxon>
        <taxon>Lutibacter</taxon>
    </lineage>
</organism>
<reference evidence="3 4" key="1">
    <citation type="submission" date="2018-08" db="EMBL/GenBank/DDBJ databases">
        <title>Genomic Encyclopedia of Type Strains, Phase III (KMG-III): the genomes of soil and plant-associated and newly described type strains.</title>
        <authorList>
            <person name="Whitman W."/>
        </authorList>
    </citation>
    <scope>NUCLEOTIDE SEQUENCE [LARGE SCALE GENOMIC DNA]</scope>
    <source>
        <strain evidence="3 4">325-5</strain>
    </source>
</reference>
<dbReference type="OrthoDB" id="9794226at2"/>
<dbReference type="Gene3D" id="3.30.9.10">
    <property type="entry name" value="D-Amino Acid Oxidase, subunit A, domain 2"/>
    <property type="match status" value="1"/>
</dbReference>
<dbReference type="EMBL" id="QTTQ01000011">
    <property type="protein sequence ID" value="REE80595.1"/>
    <property type="molecule type" value="Genomic_DNA"/>
</dbReference>
<dbReference type="GO" id="GO:0005737">
    <property type="term" value="C:cytoplasm"/>
    <property type="evidence" value="ECO:0007669"/>
    <property type="project" value="TreeGrafter"/>
</dbReference>
<dbReference type="InterPro" id="IPR036188">
    <property type="entry name" value="FAD/NAD-bd_sf"/>
</dbReference>
<keyword evidence="4" id="KW-1185">Reference proteome</keyword>
<comment type="caution">
    <text evidence="3">The sequence shown here is derived from an EMBL/GenBank/DDBJ whole genome shotgun (WGS) entry which is preliminary data.</text>
</comment>